<dbReference type="STRING" id="1188319.OYT1_01506"/>
<evidence type="ECO:0000313" key="3">
    <source>
        <dbReference type="Proteomes" id="UP000033070"/>
    </source>
</evidence>
<protein>
    <submittedName>
        <fullName evidence="2">Uncharacterized protein</fullName>
    </submittedName>
</protein>
<evidence type="ECO:0000256" key="1">
    <source>
        <dbReference type="SAM" id="Phobius"/>
    </source>
</evidence>
<dbReference type="EMBL" id="AP018738">
    <property type="protein sequence ID" value="BBE51872.1"/>
    <property type="molecule type" value="Genomic_DNA"/>
</dbReference>
<dbReference type="RefSeq" id="WP_062626683.1">
    <property type="nucleotide sequence ID" value="NZ_AP018738.1"/>
</dbReference>
<feature type="transmembrane region" description="Helical" evidence="1">
    <location>
        <begin position="75"/>
        <end position="96"/>
    </location>
</feature>
<dbReference type="AlphaFoldDB" id="A0A2Z6GEU4"/>
<dbReference type="OrthoDB" id="6400915at2"/>
<evidence type="ECO:0000313" key="2">
    <source>
        <dbReference type="EMBL" id="BBE51872.1"/>
    </source>
</evidence>
<keyword evidence="1" id="KW-0812">Transmembrane</keyword>
<gene>
    <name evidence="2" type="ORF">OYT1_ch2357</name>
</gene>
<accession>A0A2Z6GEU4</accession>
<name>A0A2Z6GEU4_9PROT</name>
<dbReference type="KEGG" id="fam:OYT1_ch2357"/>
<proteinExistence type="predicted"/>
<dbReference type="Proteomes" id="UP000033070">
    <property type="component" value="Chromosome"/>
</dbReference>
<organism evidence="2 3">
    <name type="scientific">Ferriphaselus amnicola</name>
    <dbReference type="NCBI Taxonomy" id="1188319"/>
    <lineage>
        <taxon>Bacteria</taxon>
        <taxon>Pseudomonadati</taxon>
        <taxon>Pseudomonadota</taxon>
        <taxon>Betaproteobacteria</taxon>
        <taxon>Nitrosomonadales</taxon>
        <taxon>Gallionellaceae</taxon>
        <taxon>Ferriphaselus</taxon>
    </lineage>
</organism>
<keyword evidence="3" id="KW-1185">Reference proteome</keyword>
<reference evidence="2 3" key="1">
    <citation type="submission" date="2018-06" db="EMBL/GenBank/DDBJ databases">
        <title>OYT1 Genome Sequencing.</title>
        <authorList>
            <person name="Kato S."/>
            <person name="Itoh T."/>
            <person name="Ohkuma M."/>
        </authorList>
    </citation>
    <scope>NUCLEOTIDE SEQUENCE [LARGE SCALE GENOMIC DNA]</scope>
    <source>
        <strain evidence="2 3">OYT1</strain>
    </source>
</reference>
<keyword evidence="1" id="KW-1133">Transmembrane helix</keyword>
<keyword evidence="1" id="KW-0472">Membrane</keyword>
<feature type="transmembrane region" description="Helical" evidence="1">
    <location>
        <begin position="21"/>
        <end position="45"/>
    </location>
</feature>
<sequence length="121" mass="14241">MARRYQRRSAASGVVRDTIEVANVLPWWGAAILGLVLFILFYWALPFWLQSKLDELQGNMFKPMVEVLFGRRMHWLQWIGIALGLVRLFFAMRNYFVACSMNRRDLWGVGWLARSLARLFD</sequence>